<keyword evidence="2" id="KW-0963">Cytoplasm</keyword>
<keyword evidence="7" id="KW-0206">Cytoskeleton</keyword>
<dbReference type="SUPFAM" id="SSF51556">
    <property type="entry name" value="Metallo-dependent hydrolases"/>
    <property type="match status" value="1"/>
</dbReference>
<dbReference type="UniPathway" id="UPA00070">
    <property type="reaction ID" value="UER00117"/>
</dbReference>
<keyword evidence="5" id="KW-0862">Zinc</keyword>
<name>A0A8H7III6_9AGAM</name>
<dbReference type="GO" id="GO:0046872">
    <property type="term" value="F:metal ion binding"/>
    <property type="evidence" value="ECO:0007669"/>
    <property type="project" value="UniProtKB-KW"/>
</dbReference>
<evidence type="ECO:0000313" key="12">
    <source>
        <dbReference type="Proteomes" id="UP000614334"/>
    </source>
</evidence>
<feature type="region of interest" description="Disordered" evidence="9">
    <location>
        <begin position="606"/>
        <end position="634"/>
    </location>
</feature>
<dbReference type="PROSITE" id="PS00483">
    <property type="entry name" value="DIHYDROOROTASE_2"/>
    <property type="match status" value="1"/>
</dbReference>
<feature type="region of interest" description="Disordered" evidence="9">
    <location>
        <begin position="1522"/>
        <end position="1542"/>
    </location>
</feature>
<sequence>MSEAEILQVPSPADFHVHLRQGDMSALVTPHVALGGFKLAYVMPNTKPPVTTTEQALAYKQTLEAIDPRIEYMMTLYLSPELTPMKSVKPRVLALQVCVYAMGRVTTNSDSGIESYEVYYPVFEAMQEVDMVLNLHGEIPSEARTNTCVLNAEPQFLPHLRKLHAAFPRLRIVLEHATTRAAVECVKELGDTVACSITAHHLALTVDDWAGQSWNFCKPVAKYPDDREALRDIIKEGHPRFFLGSDSAPHPPSSKSNAMPDSPCAAGVYTSPILLPLVAHLLESFGALDRLADFVSNNGRRFYKKELPVAAPVVKLRRSPETVRTQWTLGEEKVTPLAYTDVIMMSAMDILPLSSTSAWSYNSEVTNKMVSNERNSSSESEQSWNTPGLPTLVSQAPQRPGLKHLLLFTSLFIPIVFLPYVPLRRHLWQQTRQLEVLKSHLGNQLSVTKENSKKLAAAIQENQQLRQEIQTLRPELQKLYAGLEELKKENRDKEVRDLNQAQWNQEILGAIERMQKDTRPLTPETFKQLSEALAHLAAFVEGEERRYGLNQTLEDESHGVSVMRTLAMRLLAVSGMDSTYTAEEIKKFYTSIARLIHTMSADKVPAMSTPELTTPAAAGSSKHEEDGKGEAETLASEEVIELQAFIERREWIEDKIRQLLEKMPPIEVFAGIQELLASSTAPITSLPTREELAKWVAEHDRIEHEAEQFDAGDMSRLKKFTKAATQRNLSREDTDLIEVTLTTLLALDRLLHLLRGRAENLELMSIRLTWEEQRLLAWNEHQSILADLRAFITNKARWSTASLEQTPQPSASASALDRRLSSASNASGPPGDLTTRSSLSRGSRYMLGETLSLDAAQLSTRLLGVNKSVVASGKTLDKLIDSSHRKPVPDEILDEQDKIENESGSMQEAGKFAMAMIRRDLRRAKKDQSAAATLKEEIENAKLQHPSQKLNESFSARSSALTSRLALVGDPATSRSFPRPTHPLFPDQNASNMALTKLLSRELAITSKAIREAAGSAAQYQTMVQNITEVEACATRGRADGDGSIPNVEDASCLNPTRHGAFLALLPATLKEHDIADQEASRSKAQCKAHLLKVGAAGIDPDLKSGVLDAMERLEKQQEITQVARKNVHDRIETMREARAIKAAVDVVQETTIGLRRQIIRSLQHQRWKPQRVQDGRPMTPESPPPITAQPLLTPSDAYLQADELTVQTSSTVEKPLLALAPSLGPSLSSALEDMQRSLTHRIREVRRLTALWESIKRQTAAMDAVRREAHNLEADLADLLYQYDTVLDQSTDGYSEHSEIVAREASLKTLQDSTNERAQQFVGTFLSSTNDDHDAPGRLPFALISLDDSVRADANAYAVSISGSLAQLSKKSNFLKIALLAQGFETAKKPVVDELAETSQVVASIQSALINILLRDFAPRIGSKFASVRHALAKMTTAPGANDPFVQERYLNSRSREVEKLAAMIESSTRDLSALANRVMSMKLLETRQEAEERARLEAEIARFEEEERKRKEQEEIQRAEAEKARLDAEEAARRAEEARQLEKEAEQARLKAEREAELLEQQRLRDEERAKVEAEKQRLEAEAQAHREAEAAARRELEENRRREQETLSKIAAEREAHETEQRKRRDTETERLAEEAKLRAEVARQESEILRLEEEIRKDRETRKSMDANGADEFGPASALVVVSPEGAMEDSAVFGTNAPHALGMSEDMIQLKAKIAKIRSELRDIGINALARPSINAPFPAKTDVDKMRVRFLRLQKERSKLPDGSPDPLLNAELTSLKFEVDNSRASEPRRFLPALPAMEDLVHHFSDPKDTPQAQMTARLKFTEDVIGRLKSCAESLSEDKRVVEESKRIHQTWEELHDMANDCLLEMPSRPSTSTSINSMSVSSVKRRSLVPSSSGPSPLDLSTRRGPSTPRMNPSASSSRAPSVSSSVRRPSSRISTRSVSGPMTMSTPKAPSSRPISTPGTGGLRVRERTTSTSSNVSTGIFGPSSRLLASTFSSRQRANRLGASLSTPPPMRPLSVVPLLPHLPTRHLYKESPPETPAPKPRRKYVPNPTNKLDVAVGAVVNQLPVDIGIEASEDNWKDKSGKYWIGDDDPKLCYCRILRSETVMVRVGGGWVELSKFIKDHFADLFRLLPATVTSPPQALQENGPKWISSGTLLEDSDQTPTRRPRSAMAKPGTPEPKRAPSRASPSPGIGAPTFKTPPVHAPGGGSRSSGTTNLTTESDYSSWARRSANTWAIKAIGMAVIDVL</sequence>
<gene>
    <name evidence="11" type="ORF">RHS01_01990</name>
</gene>
<evidence type="ECO:0000256" key="2">
    <source>
        <dbReference type="ARBA" id="ARBA00022490"/>
    </source>
</evidence>
<feature type="compositionally biased region" description="Polar residues" evidence="9">
    <location>
        <begin position="2220"/>
        <end position="2233"/>
    </location>
</feature>
<comment type="caution">
    <text evidence="11">The sequence shown here is derived from an EMBL/GenBank/DDBJ whole genome shotgun (WGS) entry which is preliminary data.</text>
</comment>
<evidence type="ECO:0000256" key="3">
    <source>
        <dbReference type="ARBA" id="ARBA00022723"/>
    </source>
</evidence>
<keyword evidence="6" id="KW-0665">Pyrimidine biosynthesis</keyword>
<dbReference type="GO" id="GO:0005737">
    <property type="term" value="C:cytoplasm"/>
    <property type="evidence" value="ECO:0007669"/>
    <property type="project" value="TreeGrafter"/>
</dbReference>
<feature type="region of interest" description="Disordered" evidence="9">
    <location>
        <begin position="2146"/>
        <end position="2233"/>
    </location>
</feature>
<feature type="compositionally biased region" description="Polar residues" evidence="9">
    <location>
        <begin position="1950"/>
        <end position="1968"/>
    </location>
</feature>
<evidence type="ECO:0000259" key="10">
    <source>
        <dbReference type="PROSITE" id="PS51460"/>
    </source>
</evidence>
<feature type="compositionally biased region" description="Low complexity" evidence="9">
    <location>
        <begin position="810"/>
        <end position="839"/>
    </location>
</feature>
<feature type="region of interest" description="Disordered" evidence="9">
    <location>
        <begin position="1167"/>
        <end position="1190"/>
    </location>
</feature>
<feature type="region of interest" description="Disordered" evidence="9">
    <location>
        <begin position="1577"/>
        <end position="1634"/>
    </location>
</feature>
<dbReference type="SMART" id="SM00243">
    <property type="entry name" value="GAS2"/>
    <property type="match status" value="1"/>
</dbReference>
<evidence type="ECO:0000256" key="6">
    <source>
        <dbReference type="ARBA" id="ARBA00022975"/>
    </source>
</evidence>
<dbReference type="HAMAP" id="MF_00219">
    <property type="entry name" value="PyrC_classII"/>
    <property type="match status" value="1"/>
</dbReference>
<dbReference type="Pfam" id="PF02187">
    <property type="entry name" value="GAS2"/>
    <property type="match status" value="1"/>
</dbReference>
<feature type="coiled-coil region" evidence="8">
    <location>
        <begin position="448"/>
        <end position="496"/>
    </location>
</feature>
<dbReference type="PROSITE" id="PS00482">
    <property type="entry name" value="DIHYDROOROTASE_1"/>
    <property type="match status" value="1"/>
</dbReference>
<evidence type="ECO:0000256" key="7">
    <source>
        <dbReference type="ARBA" id="ARBA00023212"/>
    </source>
</evidence>
<dbReference type="PANTHER" id="PTHR43137:SF1">
    <property type="entry name" value="DIHYDROOROTASE"/>
    <property type="match status" value="1"/>
</dbReference>
<feature type="coiled-coil region" evidence="8">
    <location>
        <begin position="1256"/>
        <end position="1283"/>
    </location>
</feature>
<feature type="compositionally biased region" description="Low complexity" evidence="9">
    <location>
        <begin position="2193"/>
        <end position="2204"/>
    </location>
</feature>
<evidence type="ECO:0000313" key="11">
    <source>
        <dbReference type="EMBL" id="KAF8760173.1"/>
    </source>
</evidence>
<dbReference type="NCBIfam" id="TIGR00856">
    <property type="entry name" value="pyrC_dimer"/>
    <property type="match status" value="1"/>
</dbReference>
<feature type="compositionally biased region" description="Basic and acidic residues" evidence="9">
    <location>
        <begin position="621"/>
        <end position="631"/>
    </location>
</feature>
<organism evidence="11 12">
    <name type="scientific">Rhizoctonia solani</name>
    <dbReference type="NCBI Taxonomy" id="456999"/>
    <lineage>
        <taxon>Eukaryota</taxon>
        <taxon>Fungi</taxon>
        <taxon>Dikarya</taxon>
        <taxon>Basidiomycota</taxon>
        <taxon>Agaricomycotina</taxon>
        <taxon>Agaricomycetes</taxon>
        <taxon>Cantharellales</taxon>
        <taxon>Ceratobasidiaceae</taxon>
        <taxon>Rhizoctonia</taxon>
    </lineage>
</organism>
<reference evidence="11" key="1">
    <citation type="submission" date="2020-09" db="EMBL/GenBank/DDBJ databases">
        <title>Comparative genome analyses of four rice-infecting Rhizoctonia solani isolates reveal extensive enrichment of homogalacturonan modification genes.</title>
        <authorList>
            <person name="Lee D.-Y."/>
            <person name="Jeon J."/>
            <person name="Kim K.-T."/>
            <person name="Cheong K."/>
            <person name="Song H."/>
            <person name="Choi G."/>
            <person name="Ko J."/>
            <person name="Opiyo S.O."/>
            <person name="Zuo S."/>
            <person name="Madhav S."/>
            <person name="Lee Y.-H."/>
            <person name="Wang G.-L."/>
        </authorList>
    </citation>
    <scope>NUCLEOTIDE SEQUENCE</scope>
    <source>
        <strain evidence="11">AG1-IA B2</strain>
    </source>
</reference>
<dbReference type="InterPro" id="IPR002195">
    <property type="entry name" value="Dihydroorotase_CS"/>
</dbReference>
<feature type="region of interest" description="Disordered" evidence="9">
    <location>
        <begin position="802"/>
        <end position="839"/>
    </location>
</feature>
<evidence type="ECO:0000256" key="5">
    <source>
        <dbReference type="ARBA" id="ARBA00022833"/>
    </source>
</evidence>
<keyword evidence="3" id="KW-0479">Metal-binding</keyword>
<dbReference type="PROSITE" id="PS51460">
    <property type="entry name" value="GAR"/>
    <property type="match status" value="1"/>
</dbReference>
<evidence type="ECO:0000256" key="9">
    <source>
        <dbReference type="SAM" id="MobiDB-lite"/>
    </source>
</evidence>
<feature type="compositionally biased region" description="Low complexity" evidence="9">
    <location>
        <begin position="1875"/>
        <end position="1909"/>
    </location>
</feature>
<dbReference type="GO" id="GO:0008017">
    <property type="term" value="F:microtubule binding"/>
    <property type="evidence" value="ECO:0007669"/>
    <property type="project" value="InterPro"/>
</dbReference>
<dbReference type="InterPro" id="IPR003108">
    <property type="entry name" value="GAR_dom"/>
</dbReference>
<keyword evidence="8" id="KW-0175">Coiled coil</keyword>
<accession>A0A8H7III6</accession>
<dbReference type="InterPro" id="IPR032466">
    <property type="entry name" value="Metal_Hydrolase"/>
</dbReference>
<dbReference type="SUPFAM" id="SSF143575">
    <property type="entry name" value="GAS2 domain-like"/>
    <property type="match status" value="1"/>
</dbReference>
<dbReference type="GO" id="GO:0006207">
    <property type="term" value="P:'de novo' pyrimidine nucleobase biosynthetic process"/>
    <property type="evidence" value="ECO:0007669"/>
    <property type="project" value="TreeGrafter"/>
</dbReference>
<dbReference type="InterPro" id="IPR036534">
    <property type="entry name" value="GAR_dom_sf"/>
</dbReference>
<feature type="region of interest" description="Disordered" evidence="9">
    <location>
        <begin position="370"/>
        <end position="390"/>
    </location>
</feature>
<proteinExistence type="inferred from homology"/>
<dbReference type="InterPro" id="IPR004721">
    <property type="entry name" value="DHOdimr"/>
</dbReference>
<dbReference type="FunFam" id="3.20.20.140:FF:000071">
    <property type="entry name" value="Dihydroorotase, homodimeric type, variant"/>
    <property type="match status" value="1"/>
</dbReference>
<protein>
    <submittedName>
        <fullName evidence="11">Growth-Arrest-Specific Protein 2 Domain</fullName>
    </submittedName>
</protein>
<dbReference type="EMBL" id="JACYCF010000002">
    <property type="protein sequence ID" value="KAF8760173.1"/>
    <property type="molecule type" value="Genomic_DNA"/>
</dbReference>
<feature type="domain" description="GAR" evidence="10">
    <location>
        <begin position="2058"/>
        <end position="2136"/>
    </location>
</feature>
<evidence type="ECO:0000256" key="8">
    <source>
        <dbReference type="SAM" id="Coils"/>
    </source>
</evidence>
<dbReference type="GO" id="GO:0005856">
    <property type="term" value="C:cytoskeleton"/>
    <property type="evidence" value="ECO:0007669"/>
    <property type="project" value="UniProtKB-SubCell"/>
</dbReference>
<comment type="subcellular location">
    <subcellularLocation>
        <location evidence="1">Cytoplasm</location>
        <location evidence="1">Cytoskeleton</location>
    </subcellularLocation>
</comment>
<dbReference type="PANTHER" id="PTHR43137">
    <property type="entry name" value="DIHYDROOROTASE"/>
    <property type="match status" value="1"/>
</dbReference>
<keyword evidence="4" id="KW-0378">Hydrolase</keyword>
<dbReference type="Proteomes" id="UP000614334">
    <property type="component" value="Unassembled WGS sequence"/>
</dbReference>
<evidence type="ECO:0000256" key="4">
    <source>
        <dbReference type="ARBA" id="ARBA00022801"/>
    </source>
</evidence>
<feature type="region of interest" description="Disordered" evidence="9">
    <location>
        <begin position="1872"/>
        <end position="1994"/>
    </location>
</feature>
<feature type="compositionally biased region" description="Low complexity" evidence="9">
    <location>
        <begin position="1922"/>
        <end position="1949"/>
    </location>
</feature>
<dbReference type="GO" id="GO:0004151">
    <property type="term" value="F:dihydroorotase activity"/>
    <property type="evidence" value="ECO:0007669"/>
    <property type="project" value="InterPro"/>
</dbReference>
<evidence type="ECO:0000256" key="1">
    <source>
        <dbReference type="ARBA" id="ARBA00004245"/>
    </source>
</evidence>
<dbReference type="Gene3D" id="3.30.920.20">
    <property type="entry name" value="Gas2-like domain"/>
    <property type="match status" value="1"/>
</dbReference>
<feature type="compositionally biased region" description="Low complexity" evidence="9">
    <location>
        <begin position="372"/>
        <end position="385"/>
    </location>
</feature>
<dbReference type="GO" id="GO:0044205">
    <property type="term" value="P:'de novo' UMP biosynthetic process"/>
    <property type="evidence" value="ECO:0007669"/>
    <property type="project" value="UniProtKB-UniPathway"/>
</dbReference>
<dbReference type="Gene3D" id="3.20.20.140">
    <property type="entry name" value="Metal-dependent hydrolases"/>
    <property type="match status" value="1"/>
</dbReference>